<dbReference type="RefSeq" id="WP_166541928.1">
    <property type="nucleotide sequence ID" value="NZ_RHLK01000004.1"/>
</dbReference>
<organism evidence="1 2">
    <name type="scientific">Paenibacillus lutrae</name>
    <dbReference type="NCBI Taxonomy" id="2078573"/>
    <lineage>
        <taxon>Bacteria</taxon>
        <taxon>Bacillati</taxon>
        <taxon>Bacillota</taxon>
        <taxon>Bacilli</taxon>
        <taxon>Bacillales</taxon>
        <taxon>Paenibacillaceae</taxon>
        <taxon>Paenibacillus</taxon>
    </lineage>
</organism>
<dbReference type="AlphaFoldDB" id="A0A7X3FHL7"/>
<name>A0A7X3FHL7_9BACL</name>
<accession>A0A7X3FHL7</accession>
<evidence type="ECO:0000313" key="2">
    <source>
        <dbReference type="Proteomes" id="UP000490800"/>
    </source>
</evidence>
<proteinExistence type="predicted"/>
<protein>
    <submittedName>
        <fullName evidence="1">Spore gernimation protein GerPD</fullName>
    </submittedName>
</protein>
<sequence length="61" mass="6348">MSVDLYVENKCLQVGSIYIIGVSSSSTFLIGDTDSISAASAFDTPPESVIIGPLVPLSGER</sequence>
<dbReference type="Proteomes" id="UP000490800">
    <property type="component" value="Unassembled WGS sequence"/>
</dbReference>
<gene>
    <name evidence="1" type="ORF">EDM21_09775</name>
</gene>
<reference evidence="1 2" key="1">
    <citation type="journal article" date="2019" name="Microorganisms">
        <title>Paenibacillus lutrae sp. nov., A Chitinolytic Species Isolated from A River Otter in Castril Natural Park, Granada, Spain.</title>
        <authorList>
            <person name="Rodriguez M."/>
            <person name="Reina J.C."/>
            <person name="Bejar V."/>
            <person name="Llamas I."/>
        </authorList>
    </citation>
    <scope>NUCLEOTIDE SEQUENCE [LARGE SCALE GENOMIC DNA]</scope>
    <source>
        <strain evidence="1 2">N10</strain>
    </source>
</reference>
<dbReference type="EMBL" id="RHLK01000004">
    <property type="protein sequence ID" value="MVO99817.1"/>
    <property type="molecule type" value="Genomic_DNA"/>
</dbReference>
<evidence type="ECO:0000313" key="1">
    <source>
        <dbReference type="EMBL" id="MVO99817.1"/>
    </source>
</evidence>
<keyword evidence="2" id="KW-1185">Reference proteome</keyword>
<comment type="caution">
    <text evidence="1">The sequence shown here is derived from an EMBL/GenBank/DDBJ whole genome shotgun (WGS) entry which is preliminary data.</text>
</comment>